<evidence type="ECO:0000313" key="2">
    <source>
        <dbReference type="EMBL" id="GEU70894.1"/>
    </source>
</evidence>
<comment type="caution">
    <text evidence="2">The sequence shown here is derived from an EMBL/GenBank/DDBJ whole genome shotgun (WGS) entry which is preliminary data.</text>
</comment>
<dbReference type="AlphaFoldDB" id="A0A6L2MEG3"/>
<dbReference type="EMBL" id="BKCJ010006201">
    <property type="protein sequence ID" value="GEU70894.1"/>
    <property type="molecule type" value="Genomic_DNA"/>
</dbReference>
<gene>
    <name evidence="2" type="ORF">Tci_042872</name>
</gene>
<proteinExistence type="predicted"/>
<sequence>MRTRSSSNRIIKSSTIVRRRNKKCSQQQVAPTIVGVPVVMMADQRTMAELLQAPTEGYEDTIVVPAILEENFELKHGLLNLFPEVVALTDAVKDLLRQNKTPTPAFLKAVQDSYVTYGGLHPYYNCTATDGNAFKDNIQEYVSAAAVNYNQENTEFRPQFFRINTSSSGSSSLPSNTIANPRGDLKAITNRSGVSYDGPTIPPTPLSKEVERETEATKNKVKNTSLGSTAHVQPLVVQVSILEPNVAPKPNPKPSIPYPSRLIKQKLHKKDDSQMLKFIQIFQRLISTLALRMLFFTYLTILLKKLQEKLGDLGRFLIPCDFQGLESCITLVDPGARINLMPFSVWKKLYIPDLISICMILELATRTFAYPAGIAEDVFMQSGKVTFPADFVVVYYDVDPRVPLILGRPFLRTARALVDVHREELILRDGDEQLIFHADNTSKNSLLKFKKSNHPSSGRTTPFSDSSPSLTPFETSDSLIKEFADELDFHDPIPPGKEDNNFDFEADLREFLQHQDPSTESNIKTVDPILEKFTDEPAVAHLPSSGDLLTLSLITMNGKIFCMLLDNDSTLSEESSENASLSSSPFEKEGKVFNPGILILGGTQILKDESKDKDLRDKDLILEDRNFLSISFDKELLFFLKLTVIETLL</sequence>
<dbReference type="Gene3D" id="2.40.70.10">
    <property type="entry name" value="Acid Proteases"/>
    <property type="match status" value="1"/>
</dbReference>
<dbReference type="PANTHER" id="PTHR33067:SF9">
    <property type="entry name" value="RNA-DIRECTED DNA POLYMERASE"/>
    <property type="match status" value="1"/>
</dbReference>
<dbReference type="InterPro" id="IPR021109">
    <property type="entry name" value="Peptidase_aspartic_dom_sf"/>
</dbReference>
<feature type="compositionally biased region" description="Polar residues" evidence="1">
    <location>
        <begin position="454"/>
        <end position="473"/>
    </location>
</feature>
<feature type="region of interest" description="Disordered" evidence="1">
    <location>
        <begin position="447"/>
        <end position="473"/>
    </location>
</feature>
<accession>A0A6L2MEG3</accession>
<evidence type="ECO:0000256" key="1">
    <source>
        <dbReference type="SAM" id="MobiDB-lite"/>
    </source>
</evidence>
<evidence type="ECO:0008006" key="3">
    <source>
        <dbReference type="Google" id="ProtNLM"/>
    </source>
</evidence>
<organism evidence="2">
    <name type="scientific">Tanacetum cinerariifolium</name>
    <name type="common">Dalmatian daisy</name>
    <name type="synonym">Chrysanthemum cinerariifolium</name>
    <dbReference type="NCBI Taxonomy" id="118510"/>
    <lineage>
        <taxon>Eukaryota</taxon>
        <taxon>Viridiplantae</taxon>
        <taxon>Streptophyta</taxon>
        <taxon>Embryophyta</taxon>
        <taxon>Tracheophyta</taxon>
        <taxon>Spermatophyta</taxon>
        <taxon>Magnoliopsida</taxon>
        <taxon>eudicotyledons</taxon>
        <taxon>Gunneridae</taxon>
        <taxon>Pentapetalae</taxon>
        <taxon>asterids</taxon>
        <taxon>campanulids</taxon>
        <taxon>Asterales</taxon>
        <taxon>Asteraceae</taxon>
        <taxon>Asteroideae</taxon>
        <taxon>Anthemideae</taxon>
        <taxon>Anthemidinae</taxon>
        <taxon>Tanacetum</taxon>
    </lineage>
</organism>
<dbReference type="PANTHER" id="PTHR33067">
    <property type="entry name" value="RNA-DIRECTED DNA POLYMERASE-RELATED"/>
    <property type="match status" value="1"/>
</dbReference>
<dbReference type="CDD" id="cd00303">
    <property type="entry name" value="retropepsin_like"/>
    <property type="match status" value="1"/>
</dbReference>
<name>A0A6L2MEG3_TANCI</name>
<reference evidence="2" key="1">
    <citation type="journal article" date="2019" name="Sci. Rep.">
        <title>Draft genome of Tanacetum cinerariifolium, the natural source of mosquito coil.</title>
        <authorList>
            <person name="Yamashiro T."/>
            <person name="Shiraishi A."/>
            <person name="Satake H."/>
            <person name="Nakayama K."/>
        </authorList>
    </citation>
    <scope>NUCLEOTIDE SEQUENCE</scope>
</reference>
<protein>
    <recommendedName>
        <fullName evidence="3">Reverse transcriptase domain-containing protein</fullName>
    </recommendedName>
</protein>
<feature type="region of interest" description="Disordered" evidence="1">
    <location>
        <begin position="189"/>
        <end position="211"/>
    </location>
</feature>